<comment type="caution">
    <text evidence="2">The sequence shown here is derived from an EMBL/GenBank/DDBJ whole genome shotgun (WGS) entry which is preliminary data.</text>
</comment>
<accession>A0A840DED3</accession>
<gene>
    <name evidence="2" type="ORF">F5897_001120</name>
</gene>
<protein>
    <submittedName>
        <fullName evidence="2">Uncharacterized protein</fullName>
    </submittedName>
</protein>
<organism evidence="2 3">
    <name type="scientific">Canibacter oris</name>
    <dbReference type="NCBI Taxonomy" id="1365628"/>
    <lineage>
        <taxon>Bacteria</taxon>
        <taxon>Bacillati</taxon>
        <taxon>Actinomycetota</taxon>
        <taxon>Actinomycetes</taxon>
        <taxon>Micrococcales</taxon>
        <taxon>Microbacteriaceae</taxon>
        <taxon>Canibacter</taxon>
    </lineage>
</organism>
<keyword evidence="3" id="KW-1185">Reference proteome</keyword>
<sequence length="119" mass="12571">MLKKLLATVAALFIAVTFAPPVAHPLDNTEAAADGYVNISNLTNSAEIDAALDERLFALQGKQSEHEIRYLAALPESIVLVADDGQILSAVVPVKGKVTAGYATVGIWWLKSANTVPLS</sequence>
<name>A0A840DED3_9MICO</name>
<proteinExistence type="predicted"/>
<evidence type="ECO:0000313" key="3">
    <source>
        <dbReference type="Proteomes" id="UP000571183"/>
    </source>
</evidence>
<dbReference type="Proteomes" id="UP000571183">
    <property type="component" value="Unassembled WGS sequence"/>
</dbReference>
<dbReference type="EMBL" id="JACIFD010000010">
    <property type="protein sequence ID" value="MBB4071801.1"/>
    <property type="molecule type" value="Genomic_DNA"/>
</dbReference>
<dbReference type="RefSeq" id="WP_183304789.1">
    <property type="nucleotide sequence ID" value="NZ_JACIFD010000010.1"/>
</dbReference>
<feature type="chain" id="PRO_5038885955" evidence="1">
    <location>
        <begin position="20"/>
        <end position="119"/>
    </location>
</feature>
<evidence type="ECO:0000313" key="2">
    <source>
        <dbReference type="EMBL" id="MBB4071801.1"/>
    </source>
</evidence>
<evidence type="ECO:0000256" key="1">
    <source>
        <dbReference type="SAM" id="SignalP"/>
    </source>
</evidence>
<reference evidence="2" key="1">
    <citation type="submission" date="2020-08" db="EMBL/GenBank/DDBJ databases">
        <title>Sequencing the genomes of 1000 actinobacteria strains.</title>
        <authorList>
            <person name="Klenk H.-P."/>
        </authorList>
    </citation>
    <scope>NUCLEOTIDE SEQUENCE [LARGE SCALE GENOMIC DNA]</scope>
    <source>
        <strain evidence="2">DSM 27064</strain>
    </source>
</reference>
<feature type="signal peptide" evidence="1">
    <location>
        <begin position="1"/>
        <end position="19"/>
    </location>
</feature>
<dbReference type="AlphaFoldDB" id="A0A840DED3"/>
<keyword evidence="1" id="KW-0732">Signal</keyword>